<comment type="caution">
    <text evidence="2">The sequence shown here is derived from an EMBL/GenBank/DDBJ whole genome shotgun (WGS) entry which is preliminary data.</text>
</comment>
<gene>
    <name evidence="2" type="ORF">LCGC14_2641700</name>
</gene>
<sequence>MSKPIVIRQVKGAIATIVLYLRRGKKISPELRSKAIQMAEKKTKGKKFGESHQKIIDDQKEEQD</sequence>
<protein>
    <submittedName>
        <fullName evidence="2">Uncharacterized protein</fullName>
    </submittedName>
</protein>
<reference evidence="2" key="1">
    <citation type="journal article" date="2015" name="Nature">
        <title>Complex archaea that bridge the gap between prokaryotes and eukaryotes.</title>
        <authorList>
            <person name="Spang A."/>
            <person name="Saw J.H."/>
            <person name="Jorgensen S.L."/>
            <person name="Zaremba-Niedzwiedzka K."/>
            <person name="Martijn J."/>
            <person name="Lind A.E."/>
            <person name="van Eijk R."/>
            <person name="Schleper C."/>
            <person name="Guy L."/>
            <person name="Ettema T.J."/>
        </authorList>
    </citation>
    <scope>NUCLEOTIDE SEQUENCE</scope>
</reference>
<dbReference type="EMBL" id="LAZR01045575">
    <property type="protein sequence ID" value="KKK98543.1"/>
    <property type="molecule type" value="Genomic_DNA"/>
</dbReference>
<evidence type="ECO:0000256" key="1">
    <source>
        <dbReference type="SAM" id="MobiDB-lite"/>
    </source>
</evidence>
<accession>A0A0F8ZXH1</accession>
<dbReference type="AlphaFoldDB" id="A0A0F8ZXH1"/>
<organism evidence="2">
    <name type="scientific">marine sediment metagenome</name>
    <dbReference type="NCBI Taxonomy" id="412755"/>
    <lineage>
        <taxon>unclassified sequences</taxon>
        <taxon>metagenomes</taxon>
        <taxon>ecological metagenomes</taxon>
    </lineage>
</organism>
<feature type="region of interest" description="Disordered" evidence="1">
    <location>
        <begin position="42"/>
        <end position="64"/>
    </location>
</feature>
<evidence type="ECO:0000313" key="2">
    <source>
        <dbReference type="EMBL" id="KKK98543.1"/>
    </source>
</evidence>
<proteinExistence type="predicted"/>
<name>A0A0F8ZXH1_9ZZZZ</name>
<feature type="compositionally biased region" description="Basic and acidic residues" evidence="1">
    <location>
        <begin position="42"/>
        <end position="58"/>
    </location>
</feature>